<accession>A0ABU9AXM9</accession>
<keyword evidence="2" id="KW-0963">Cytoplasm</keyword>
<name>A0ABU9AXM9_9BACT</name>
<evidence type="ECO:0000256" key="4">
    <source>
        <dbReference type="PROSITE-ProRule" id="PRU00339"/>
    </source>
</evidence>
<keyword evidence="4" id="KW-0802">TPR repeat</keyword>
<keyword evidence="3" id="KW-0677">Repeat</keyword>
<protein>
    <submittedName>
        <fullName evidence="5">Tetratricopeptide repeat protein</fullName>
    </submittedName>
</protein>
<dbReference type="EMBL" id="JBBUKT010000007">
    <property type="protein sequence ID" value="MEK7952431.1"/>
    <property type="molecule type" value="Genomic_DNA"/>
</dbReference>
<dbReference type="PANTHER" id="PTHR45954">
    <property type="entry name" value="LD33695P"/>
    <property type="match status" value="1"/>
</dbReference>
<dbReference type="SMART" id="SM00028">
    <property type="entry name" value="TPR"/>
    <property type="match status" value="5"/>
</dbReference>
<dbReference type="Gene3D" id="1.25.40.10">
    <property type="entry name" value="Tetratricopeptide repeat domain"/>
    <property type="match status" value="1"/>
</dbReference>
<organism evidence="5 6">
    <name type="scientific">Luteolibacter soli</name>
    <dbReference type="NCBI Taxonomy" id="3135280"/>
    <lineage>
        <taxon>Bacteria</taxon>
        <taxon>Pseudomonadati</taxon>
        <taxon>Verrucomicrobiota</taxon>
        <taxon>Verrucomicrobiia</taxon>
        <taxon>Verrucomicrobiales</taxon>
        <taxon>Verrucomicrobiaceae</taxon>
        <taxon>Luteolibacter</taxon>
    </lineage>
</organism>
<evidence type="ECO:0000313" key="5">
    <source>
        <dbReference type="EMBL" id="MEK7952431.1"/>
    </source>
</evidence>
<dbReference type="InterPro" id="IPR052386">
    <property type="entry name" value="GPSM"/>
</dbReference>
<evidence type="ECO:0000313" key="6">
    <source>
        <dbReference type="Proteomes" id="UP001371305"/>
    </source>
</evidence>
<evidence type="ECO:0000256" key="1">
    <source>
        <dbReference type="ARBA" id="ARBA00004496"/>
    </source>
</evidence>
<dbReference type="InterPro" id="IPR011990">
    <property type="entry name" value="TPR-like_helical_dom_sf"/>
</dbReference>
<feature type="repeat" description="TPR" evidence="4">
    <location>
        <begin position="718"/>
        <end position="751"/>
    </location>
</feature>
<dbReference type="SUPFAM" id="SSF52540">
    <property type="entry name" value="P-loop containing nucleoside triphosphate hydrolases"/>
    <property type="match status" value="1"/>
</dbReference>
<dbReference type="PANTHER" id="PTHR45954:SF1">
    <property type="entry name" value="LD33695P"/>
    <property type="match status" value="1"/>
</dbReference>
<dbReference type="InterPro" id="IPR019734">
    <property type="entry name" value="TPR_rpt"/>
</dbReference>
<comment type="caution">
    <text evidence="5">The sequence shown here is derived from an EMBL/GenBank/DDBJ whole genome shotgun (WGS) entry which is preliminary data.</text>
</comment>
<dbReference type="Gene3D" id="3.40.50.300">
    <property type="entry name" value="P-loop containing nucleotide triphosphate hydrolases"/>
    <property type="match status" value="1"/>
</dbReference>
<dbReference type="Pfam" id="PF13424">
    <property type="entry name" value="TPR_12"/>
    <property type="match status" value="2"/>
</dbReference>
<dbReference type="Proteomes" id="UP001371305">
    <property type="component" value="Unassembled WGS sequence"/>
</dbReference>
<sequence>MAPPIATPERCASIGLLAGLALAGISGVVDANGAAATAGILAWLGGVAGNQFQSWFGSKIKEPPPGAEEVFRNHHIRALLRRAVVVSVEKKAVWVREERGNASDLFRDAGEILAARLGELVDEPSGAFAKFQEFEVTAILDNFVANKGKINVLTLDLWSDLVAETPELQSLSEIERADLIGGVHEGFGEALWGLFKHDAATDRQAFAAIELLYLSRILQAVQAIPGSSSLDLSGLVGRIDLLFKEVKQQQVFYFKEILSDLLAVNKTQSVHTELLLKILAAVTAPKAPTFDALHTIPPPPLGFTGREEELENLRQRAGRGGAVITGLKGMGGIGKTALALVLAREWASRFPDAALMLDGKGLAGNAAPSAAKLMEQVILAFHPEAKLPDDPSAIAGIYQSVLHGRKVMILLDNAKDAAQAKPLLPPDGCAVIVTSRSGFAIDGCAPYAVGRMKDGEAEALLRGAYSGLTDEQVNELIRLCAGLPLALKLAASHLALDAADRGGAADVAGYLRKLGGGRLAHLNADAEDAGEVTISETLRLSVEPLLEDEKQAWRRLAIFTSSFCAKAAEVIAGASQEMLDSFLRRSLLEADGADRYRLHDFAADYARAQLSKEQKDYLALAHARHYETVGYEADRLYKEKGLHLEGLALFDRERAQIEAAFAAMEVRQDGAAAGLVIGIANAIVYVGQSLRFHPRQRINWLEAQLRAAGRIGHREAEAYAWGNLGNAHSVLGDVNRAIECYEQLLKIVRELGDRHGEGEALGNLGTAHSALGDDRTAIGYYEQHLAIARESDDRRGEGIALGNLGAAHRNVGSTTMAIGFQKQRLKIAREIGDRRGEGDALGNLGNAHSDLGDTRAAIGYYEQHLEIAREIGDRFGEGGALWNSAEEYYKEGNHAEAIFRAEQALGILTAIENPKAPLVQAYLAEWRGEAG</sequence>
<proteinExistence type="predicted"/>
<evidence type="ECO:0000256" key="3">
    <source>
        <dbReference type="ARBA" id="ARBA00022737"/>
    </source>
</evidence>
<dbReference type="PRINTS" id="PR00364">
    <property type="entry name" value="DISEASERSIST"/>
</dbReference>
<reference evidence="5 6" key="1">
    <citation type="submission" date="2024-04" db="EMBL/GenBank/DDBJ databases">
        <title>Luteolibacter sp. isolated from soil.</title>
        <authorList>
            <person name="An J."/>
        </authorList>
    </citation>
    <scope>NUCLEOTIDE SEQUENCE [LARGE SCALE GENOMIC DNA]</scope>
    <source>
        <strain evidence="5 6">Y139</strain>
    </source>
</reference>
<evidence type="ECO:0000256" key="2">
    <source>
        <dbReference type="ARBA" id="ARBA00022490"/>
    </source>
</evidence>
<dbReference type="SUPFAM" id="SSF48452">
    <property type="entry name" value="TPR-like"/>
    <property type="match status" value="1"/>
</dbReference>
<dbReference type="InterPro" id="IPR027417">
    <property type="entry name" value="P-loop_NTPase"/>
</dbReference>
<gene>
    <name evidence="5" type="ORF">WKV53_18105</name>
</gene>
<dbReference type="PROSITE" id="PS50005">
    <property type="entry name" value="TPR"/>
    <property type="match status" value="1"/>
</dbReference>
<comment type="subcellular location">
    <subcellularLocation>
        <location evidence="1">Cytoplasm</location>
    </subcellularLocation>
</comment>
<keyword evidence="6" id="KW-1185">Reference proteome</keyword>